<dbReference type="Pfam" id="PF00098">
    <property type="entry name" value="zf-CCHC"/>
    <property type="match status" value="2"/>
</dbReference>
<dbReference type="InterPro" id="IPR014001">
    <property type="entry name" value="Helicase_ATP-bd"/>
</dbReference>
<proteinExistence type="inferred from homology"/>
<keyword evidence="4 9" id="KW-0378">Hydrolase</keyword>
<dbReference type="SMART" id="SM00487">
    <property type="entry name" value="DEXDc"/>
    <property type="match status" value="1"/>
</dbReference>
<dbReference type="OrthoDB" id="196131at2759"/>
<keyword evidence="5 9" id="KW-0347">Helicase</keyword>
<dbReference type="EMBL" id="CAHIKZ030005227">
    <property type="protein sequence ID" value="CAE1321293.1"/>
    <property type="molecule type" value="Genomic_DNA"/>
</dbReference>
<dbReference type="Gene3D" id="3.40.50.300">
    <property type="entry name" value="P-loop containing nucleotide triphosphate hydrolases"/>
    <property type="match status" value="2"/>
</dbReference>
<dbReference type="FunFam" id="3.40.50.300:FF:000397">
    <property type="entry name" value="Probable ATP-dependent RNA helicase DDX4"/>
    <property type="match status" value="1"/>
</dbReference>
<dbReference type="Pfam" id="PF00271">
    <property type="entry name" value="Helicase_C"/>
    <property type="match status" value="1"/>
</dbReference>
<dbReference type="FunFam" id="3.40.50.300:FF:000008">
    <property type="entry name" value="ATP-dependent RNA helicase RhlB"/>
    <property type="match status" value="1"/>
</dbReference>
<protein>
    <recommendedName>
        <fullName evidence="2">RNA helicase</fullName>
        <ecNumber evidence="2">3.6.4.13</ecNumber>
    </recommendedName>
</protein>
<evidence type="ECO:0000256" key="6">
    <source>
        <dbReference type="ARBA" id="ARBA00022840"/>
    </source>
</evidence>
<evidence type="ECO:0000313" key="15">
    <source>
        <dbReference type="Proteomes" id="UP000597762"/>
    </source>
</evidence>
<evidence type="ECO:0000259" key="12">
    <source>
        <dbReference type="PROSITE" id="PS51192"/>
    </source>
</evidence>
<feature type="domain" description="CCHC-type" evidence="11">
    <location>
        <begin position="166"/>
        <end position="180"/>
    </location>
</feature>
<evidence type="ECO:0000256" key="8">
    <source>
        <dbReference type="PROSITE-ProRule" id="PRU00047"/>
    </source>
</evidence>
<dbReference type="Proteomes" id="UP000597762">
    <property type="component" value="Unassembled WGS sequence"/>
</dbReference>
<name>A0A812EBM8_ACAPH</name>
<evidence type="ECO:0000256" key="5">
    <source>
        <dbReference type="ARBA" id="ARBA00022806"/>
    </source>
</evidence>
<organism evidence="14 15">
    <name type="scientific">Acanthosepion pharaonis</name>
    <name type="common">Pharaoh cuttlefish</name>
    <name type="synonym">Sepia pharaonis</name>
    <dbReference type="NCBI Taxonomy" id="158019"/>
    <lineage>
        <taxon>Eukaryota</taxon>
        <taxon>Metazoa</taxon>
        <taxon>Spiralia</taxon>
        <taxon>Lophotrochozoa</taxon>
        <taxon>Mollusca</taxon>
        <taxon>Cephalopoda</taxon>
        <taxon>Coleoidea</taxon>
        <taxon>Decapodiformes</taxon>
        <taxon>Sepiida</taxon>
        <taxon>Sepiina</taxon>
        <taxon>Sepiidae</taxon>
        <taxon>Acanthosepion</taxon>
    </lineage>
</organism>
<dbReference type="PANTHER" id="PTHR47958">
    <property type="entry name" value="ATP-DEPENDENT RNA HELICASE DBP3"/>
    <property type="match status" value="1"/>
</dbReference>
<sequence length="675" mass="73763">MARGRGRGLAFLEFNNSNDNGNNNNGQVIQRSPLPPTASSQFEDCWDDDCSSSAQVGTNSYGRATPDNFSYSPGETDSSLQLTGFSSSPTGWEDQASSSSSHYQNSNGYGNRADSSSSSHGFKRRERTTNGVDRTGGGCFKCGDSGHFARECSSTFSQSGSSSSGCYKCGESGHFARACPMSSNDSRTIGSRREAAYIPPPPPEDEETIFKCVPTGINFSKYDEIPVEVSGRAAPANMLSFESHFKGLLLTNIHRAKYDKPTPVQKNAIPIIHAGRDLMACAQTGSGKTAAFVLPVLNSLLKSDAQVCRESLPQYPHVLVVAPTRELAVQIFMDTRKFAYGTNIRSAVVYGGTSVGSQARTLHVGVHFLVGTPGRLLDFIEKNTINLSKVKHFILDEADRMLDMGFEPSIRKIVKDSGMPPKTQRQTLMFSATFPDRIQELAADFLNDYLFLTVGMVGGACTDVEQIILQVNRQEKRQKLCSFLDEFGSDKTLVFVEQKRNADFLASYLSQNSYRTTSIHGDRLQREREEALGEFKNGVTPILIATSVAARGLDIPNVNLVVNYDLPNCVDEYVHRIGRTGRCGNVGRAISFYSSDSDSALAKDLTKILSNAQQNVPAWLENEAKMSSCGGSSNYYNGSFGGRDRRKEKFDYGGGWQPISNGAPPASILEDECWD</sequence>
<dbReference type="GO" id="GO:0016787">
    <property type="term" value="F:hydrolase activity"/>
    <property type="evidence" value="ECO:0007669"/>
    <property type="project" value="UniProtKB-KW"/>
</dbReference>
<dbReference type="EC" id="3.6.4.13" evidence="2"/>
<dbReference type="InterPro" id="IPR000629">
    <property type="entry name" value="RNA-helicase_DEAD-box_CS"/>
</dbReference>
<evidence type="ECO:0000256" key="2">
    <source>
        <dbReference type="ARBA" id="ARBA00012552"/>
    </source>
</evidence>
<evidence type="ECO:0000256" key="10">
    <source>
        <dbReference type="SAM" id="MobiDB-lite"/>
    </source>
</evidence>
<dbReference type="AlphaFoldDB" id="A0A812EBM8"/>
<reference evidence="14" key="1">
    <citation type="submission" date="2021-01" db="EMBL/GenBank/DDBJ databases">
        <authorList>
            <person name="Li R."/>
            <person name="Bekaert M."/>
        </authorList>
    </citation>
    <scope>NUCLEOTIDE SEQUENCE</scope>
    <source>
        <strain evidence="14">Farmed</strain>
    </source>
</reference>
<evidence type="ECO:0000259" key="13">
    <source>
        <dbReference type="PROSITE" id="PS51194"/>
    </source>
</evidence>
<feature type="compositionally biased region" description="Low complexity" evidence="10">
    <location>
        <begin position="15"/>
        <end position="26"/>
    </location>
</feature>
<evidence type="ECO:0000256" key="9">
    <source>
        <dbReference type="RuleBase" id="RU000492"/>
    </source>
</evidence>
<keyword evidence="8" id="KW-0863">Zinc-finger</keyword>
<feature type="compositionally biased region" description="Polar residues" evidence="10">
    <location>
        <begin position="51"/>
        <end position="90"/>
    </location>
</feature>
<keyword evidence="3 9" id="KW-0547">Nucleotide-binding</keyword>
<evidence type="ECO:0000256" key="7">
    <source>
        <dbReference type="ARBA" id="ARBA00047984"/>
    </source>
</evidence>
<keyword evidence="6 9" id="KW-0067">ATP-binding</keyword>
<keyword evidence="15" id="KW-1185">Reference proteome</keyword>
<feature type="domain" description="Helicase ATP-binding" evidence="12">
    <location>
        <begin position="269"/>
        <end position="452"/>
    </location>
</feature>
<dbReference type="PROSITE" id="PS51192">
    <property type="entry name" value="HELICASE_ATP_BIND_1"/>
    <property type="match status" value="1"/>
</dbReference>
<dbReference type="GO" id="GO:0003724">
    <property type="term" value="F:RNA helicase activity"/>
    <property type="evidence" value="ECO:0007669"/>
    <property type="project" value="UniProtKB-EC"/>
</dbReference>
<evidence type="ECO:0000256" key="4">
    <source>
        <dbReference type="ARBA" id="ARBA00022801"/>
    </source>
</evidence>
<dbReference type="InterPro" id="IPR036875">
    <property type="entry name" value="Znf_CCHC_sf"/>
</dbReference>
<dbReference type="SUPFAM" id="SSF57756">
    <property type="entry name" value="Retrovirus zinc finger-like domains"/>
    <property type="match status" value="1"/>
</dbReference>
<dbReference type="Gene3D" id="4.10.60.10">
    <property type="entry name" value="Zinc finger, CCHC-type"/>
    <property type="match status" value="1"/>
</dbReference>
<dbReference type="CDD" id="cd18787">
    <property type="entry name" value="SF2_C_DEAD"/>
    <property type="match status" value="1"/>
</dbReference>
<dbReference type="Pfam" id="PF00270">
    <property type="entry name" value="DEAD"/>
    <property type="match status" value="1"/>
</dbReference>
<comment type="similarity">
    <text evidence="1">Belongs to the DEAD box helicase family. DDX4/VASA subfamily.</text>
</comment>
<dbReference type="SMART" id="SM00490">
    <property type="entry name" value="HELICc"/>
    <property type="match status" value="1"/>
</dbReference>
<dbReference type="SMART" id="SM00343">
    <property type="entry name" value="ZnF_C2HC"/>
    <property type="match status" value="2"/>
</dbReference>
<dbReference type="PROSITE" id="PS00039">
    <property type="entry name" value="DEAD_ATP_HELICASE"/>
    <property type="match status" value="1"/>
</dbReference>
<feature type="domain" description="Helicase C-terminal" evidence="13">
    <location>
        <begin position="463"/>
        <end position="624"/>
    </location>
</feature>
<dbReference type="PROSITE" id="PS50158">
    <property type="entry name" value="ZF_CCHC"/>
    <property type="match status" value="2"/>
</dbReference>
<dbReference type="GO" id="GO:0005524">
    <property type="term" value="F:ATP binding"/>
    <property type="evidence" value="ECO:0007669"/>
    <property type="project" value="UniProtKB-KW"/>
</dbReference>
<evidence type="ECO:0000256" key="3">
    <source>
        <dbReference type="ARBA" id="ARBA00022741"/>
    </source>
</evidence>
<accession>A0A812EBM8</accession>
<dbReference type="GO" id="GO:0003676">
    <property type="term" value="F:nucleic acid binding"/>
    <property type="evidence" value="ECO:0007669"/>
    <property type="project" value="InterPro"/>
</dbReference>
<dbReference type="InterPro" id="IPR027417">
    <property type="entry name" value="P-loop_NTPase"/>
</dbReference>
<comment type="catalytic activity">
    <reaction evidence="7">
        <text>ATP + H2O = ADP + phosphate + H(+)</text>
        <dbReference type="Rhea" id="RHEA:13065"/>
        <dbReference type="ChEBI" id="CHEBI:15377"/>
        <dbReference type="ChEBI" id="CHEBI:15378"/>
        <dbReference type="ChEBI" id="CHEBI:30616"/>
        <dbReference type="ChEBI" id="CHEBI:43474"/>
        <dbReference type="ChEBI" id="CHEBI:456216"/>
        <dbReference type="EC" id="3.6.4.13"/>
    </reaction>
</comment>
<evidence type="ECO:0000256" key="1">
    <source>
        <dbReference type="ARBA" id="ARBA00010132"/>
    </source>
</evidence>
<evidence type="ECO:0000259" key="11">
    <source>
        <dbReference type="PROSITE" id="PS50158"/>
    </source>
</evidence>
<comment type="caution">
    <text evidence="14">The sequence shown here is derived from an EMBL/GenBank/DDBJ whole genome shotgun (WGS) entry which is preliminary data.</text>
</comment>
<dbReference type="InterPro" id="IPR011545">
    <property type="entry name" value="DEAD/DEAH_box_helicase_dom"/>
</dbReference>
<feature type="domain" description="CCHC-type" evidence="11">
    <location>
        <begin position="139"/>
        <end position="152"/>
    </location>
</feature>
<evidence type="ECO:0000313" key="14">
    <source>
        <dbReference type="EMBL" id="CAE1321293.1"/>
    </source>
</evidence>
<feature type="region of interest" description="Disordered" evidence="10">
    <location>
        <begin position="13"/>
        <end position="130"/>
    </location>
</feature>
<dbReference type="InterPro" id="IPR001650">
    <property type="entry name" value="Helicase_C-like"/>
</dbReference>
<dbReference type="SUPFAM" id="SSF52540">
    <property type="entry name" value="P-loop containing nucleoside triphosphate hydrolases"/>
    <property type="match status" value="1"/>
</dbReference>
<dbReference type="PROSITE" id="PS51194">
    <property type="entry name" value="HELICASE_CTER"/>
    <property type="match status" value="1"/>
</dbReference>
<gene>
    <name evidence="14" type="ORF">SPHA_71391</name>
</gene>
<dbReference type="InterPro" id="IPR001878">
    <property type="entry name" value="Znf_CCHC"/>
</dbReference>
<keyword evidence="8" id="KW-0862">Zinc</keyword>
<dbReference type="GO" id="GO:0008270">
    <property type="term" value="F:zinc ion binding"/>
    <property type="evidence" value="ECO:0007669"/>
    <property type="project" value="UniProtKB-KW"/>
</dbReference>
<keyword evidence="8" id="KW-0479">Metal-binding</keyword>
<feature type="compositionally biased region" description="Polar residues" evidence="10">
    <location>
        <begin position="102"/>
        <end position="120"/>
    </location>
</feature>